<organism evidence="3 4">
    <name type="scientific">Stackebrandtia albiflava</name>
    <dbReference type="NCBI Taxonomy" id="406432"/>
    <lineage>
        <taxon>Bacteria</taxon>
        <taxon>Bacillati</taxon>
        <taxon>Actinomycetota</taxon>
        <taxon>Actinomycetes</taxon>
        <taxon>Glycomycetales</taxon>
        <taxon>Glycomycetaceae</taxon>
        <taxon>Stackebrandtia</taxon>
    </lineage>
</organism>
<dbReference type="NCBIfam" id="TIGR03558">
    <property type="entry name" value="oxido_grp_1"/>
    <property type="match status" value="1"/>
</dbReference>
<protein>
    <submittedName>
        <fullName evidence="3">Luciferase family oxidoreductase group 1</fullName>
    </submittedName>
</protein>
<sequence>MTPIPLSILDRSGVRAGETPEAALRATVAMAEAVERLGFHRFWVSEHHSVPGIAGSAPTVLAAAVAARTSRIRVGTGGVMLPNHSPLVVAEQFGVLEALYPGRIDLGLGRSTGFTPAVRAALRGTDADDHAERVTELLGYLRGDQTAFPGVRARPGEGSRPRPFLLATGAGAALAAELGLPLVIAPVRGASAMREHIDAYRSAFVPSDWSSRSHVVVSASVAVADSETRARDLLISEAWSTATSRTGGEFPPLWDPADVHAVRMTERQRRYLDQAMRGGIAGTAAQVRRALTDVVSTSGADELLITTAAFDRERQLDSHARLVDLAADLPTSA</sequence>
<dbReference type="InterPro" id="IPR036661">
    <property type="entry name" value="Luciferase-like_sf"/>
</dbReference>
<dbReference type="InterPro" id="IPR019949">
    <property type="entry name" value="CmoO-like"/>
</dbReference>
<dbReference type="GO" id="GO:0016705">
    <property type="term" value="F:oxidoreductase activity, acting on paired donors, with incorporation or reduction of molecular oxygen"/>
    <property type="evidence" value="ECO:0007669"/>
    <property type="project" value="InterPro"/>
</dbReference>
<dbReference type="Proteomes" id="UP000321617">
    <property type="component" value="Unassembled WGS sequence"/>
</dbReference>
<evidence type="ECO:0000313" key="3">
    <source>
        <dbReference type="EMBL" id="TWJ16101.1"/>
    </source>
</evidence>
<name>A0A562VE55_9ACTN</name>
<dbReference type="AlphaFoldDB" id="A0A562VE55"/>
<gene>
    <name evidence="3" type="ORF">LX16_1825</name>
</gene>
<feature type="domain" description="Luciferase-like" evidence="2">
    <location>
        <begin position="9"/>
        <end position="301"/>
    </location>
</feature>
<dbReference type="InterPro" id="IPR011251">
    <property type="entry name" value="Luciferase-like_dom"/>
</dbReference>
<keyword evidence="4" id="KW-1185">Reference proteome</keyword>
<accession>A0A562VE55</accession>
<comment type="similarity">
    <text evidence="1">To bacterial alkanal monooxygenase alpha and beta chains.</text>
</comment>
<comment type="caution">
    <text evidence="3">The sequence shown here is derived from an EMBL/GenBank/DDBJ whole genome shotgun (WGS) entry which is preliminary data.</text>
</comment>
<dbReference type="PANTHER" id="PTHR30137">
    <property type="entry name" value="LUCIFERASE-LIKE MONOOXYGENASE"/>
    <property type="match status" value="1"/>
</dbReference>
<reference evidence="3 4" key="1">
    <citation type="journal article" date="2013" name="Stand. Genomic Sci.">
        <title>Genomic Encyclopedia of Type Strains, Phase I: The one thousand microbial genomes (KMG-I) project.</title>
        <authorList>
            <person name="Kyrpides N.C."/>
            <person name="Woyke T."/>
            <person name="Eisen J.A."/>
            <person name="Garrity G."/>
            <person name="Lilburn T.G."/>
            <person name="Beck B.J."/>
            <person name="Whitman W.B."/>
            <person name="Hugenholtz P."/>
            <person name="Klenk H.P."/>
        </authorList>
    </citation>
    <scope>NUCLEOTIDE SEQUENCE [LARGE SCALE GENOMIC DNA]</scope>
    <source>
        <strain evidence="3 4">DSM 45044</strain>
    </source>
</reference>
<dbReference type="SUPFAM" id="SSF51679">
    <property type="entry name" value="Bacterial luciferase-like"/>
    <property type="match status" value="1"/>
</dbReference>
<dbReference type="EMBL" id="VLLL01000005">
    <property type="protein sequence ID" value="TWJ16101.1"/>
    <property type="molecule type" value="Genomic_DNA"/>
</dbReference>
<proteinExistence type="predicted"/>
<evidence type="ECO:0000256" key="1">
    <source>
        <dbReference type="ARBA" id="ARBA00007789"/>
    </source>
</evidence>
<dbReference type="Pfam" id="PF00296">
    <property type="entry name" value="Bac_luciferase"/>
    <property type="match status" value="1"/>
</dbReference>
<dbReference type="GO" id="GO:0005829">
    <property type="term" value="C:cytosol"/>
    <property type="evidence" value="ECO:0007669"/>
    <property type="project" value="TreeGrafter"/>
</dbReference>
<evidence type="ECO:0000259" key="2">
    <source>
        <dbReference type="Pfam" id="PF00296"/>
    </source>
</evidence>
<dbReference type="PANTHER" id="PTHR30137:SF6">
    <property type="entry name" value="LUCIFERASE-LIKE MONOOXYGENASE"/>
    <property type="match status" value="1"/>
</dbReference>
<evidence type="ECO:0000313" key="4">
    <source>
        <dbReference type="Proteomes" id="UP000321617"/>
    </source>
</evidence>
<dbReference type="Gene3D" id="3.20.20.30">
    <property type="entry name" value="Luciferase-like domain"/>
    <property type="match status" value="1"/>
</dbReference>
<dbReference type="OrthoDB" id="9780518at2"/>
<dbReference type="InterPro" id="IPR050766">
    <property type="entry name" value="Bact_Lucif_Oxidored"/>
</dbReference>